<dbReference type="InterPro" id="IPR010645">
    <property type="entry name" value="MFS_4"/>
</dbReference>
<dbReference type="PROSITE" id="PS50850">
    <property type="entry name" value="MFS"/>
    <property type="match status" value="1"/>
</dbReference>
<organism evidence="6 7">
    <name type="scientific">Plasticicumulans acidivorans</name>
    <dbReference type="NCBI Taxonomy" id="886464"/>
    <lineage>
        <taxon>Bacteria</taxon>
        <taxon>Pseudomonadati</taxon>
        <taxon>Pseudomonadota</taxon>
        <taxon>Gammaproteobacteria</taxon>
        <taxon>Candidatus Competibacteraceae</taxon>
        <taxon>Plasticicumulans</taxon>
    </lineage>
</organism>
<gene>
    <name evidence="6" type="ORF">C7443_101461</name>
</gene>
<comment type="caution">
    <text evidence="6">The sequence shown here is derived from an EMBL/GenBank/DDBJ whole genome shotgun (WGS) entry which is preliminary data.</text>
</comment>
<feature type="transmembrane region" description="Helical" evidence="4">
    <location>
        <begin position="108"/>
        <end position="127"/>
    </location>
</feature>
<feature type="transmembrane region" description="Helical" evidence="4">
    <location>
        <begin position="331"/>
        <end position="354"/>
    </location>
</feature>
<dbReference type="Pfam" id="PF06779">
    <property type="entry name" value="MFS_4"/>
    <property type="match status" value="1"/>
</dbReference>
<evidence type="ECO:0000313" key="6">
    <source>
        <dbReference type="EMBL" id="PWV65975.1"/>
    </source>
</evidence>
<dbReference type="RefSeq" id="WP_110016953.1">
    <property type="nucleotide sequence ID" value="NZ_QGTJ01000001.1"/>
</dbReference>
<dbReference type="GO" id="GO:0022857">
    <property type="term" value="F:transmembrane transporter activity"/>
    <property type="evidence" value="ECO:0007669"/>
    <property type="project" value="InterPro"/>
</dbReference>
<feature type="transmembrane region" description="Helical" evidence="4">
    <location>
        <begin position="51"/>
        <end position="71"/>
    </location>
</feature>
<feature type="transmembrane region" description="Helical" evidence="4">
    <location>
        <begin position="209"/>
        <end position="233"/>
    </location>
</feature>
<evidence type="ECO:0000256" key="4">
    <source>
        <dbReference type="SAM" id="Phobius"/>
    </source>
</evidence>
<dbReference type="PANTHER" id="PTHR23537:SF1">
    <property type="entry name" value="SUGAR TRANSPORTER"/>
    <property type="match status" value="1"/>
</dbReference>
<dbReference type="EMBL" id="QGTJ01000001">
    <property type="protein sequence ID" value="PWV65975.1"/>
    <property type="molecule type" value="Genomic_DNA"/>
</dbReference>
<feature type="transmembrane region" description="Helical" evidence="4">
    <location>
        <begin position="360"/>
        <end position="382"/>
    </location>
</feature>
<dbReference type="Proteomes" id="UP000246569">
    <property type="component" value="Unassembled WGS sequence"/>
</dbReference>
<keyword evidence="7" id="KW-1185">Reference proteome</keyword>
<name>A0A317N0F5_9GAMM</name>
<reference evidence="6 7" key="1">
    <citation type="submission" date="2018-05" db="EMBL/GenBank/DDBJ databases">
        <title>Genomic Encyclopedia of Type Strains, Phase IV (KMG-IV): sequencing the most valuable type-strain genomes for metagenomic binning, comparative biology and taxonomic classification.</title>
        <authorList>
            <person name="Goeker M."/>
        </authorList>
    </citation>
    <scope>NUCLEOTIDE SEQUENCE [LARGE SCALE GENOMIC DNA]</scope>
    <source>
        <strain evidence="6 7">DSM 23606</strain>
    </source>
</reference>
<dbReference type="Gene3D" id="1.20.1250.20">
    <property type="entry name" value="MFS general substrate transporter like domains"/>
    <property type="match status" value="2"/>
</dbReference>
<keyword evidence="2 4" id="KW-1133">Transmembrane helix</keyword>
<feature type="transmembrane region" description="Helical" evidence="4">
    <location>
        <begin position="274"/>
        <end position="292"/>
    </location>
</feature>
<evidence type="ECO:0000256" key="3">
    <source>
        <dbReference type="ARBA" id="ARBA00023136"/>
    </source>
</evidence>
<dbReference type="PANTHER" id="PTHR23537">
    <property type="match status" value="1"/>
</dbReference>
<dbReference type="SUPFAM" id="SSF103473">
    <property type="entry name" value="MFS general substrate transporter"/>
    <property type="match status" value="1"/>
</dbReference>
<dbReference type="OrthoDB" id="9797953at2"/>
<evidence type="ECO:0000256" key="2">
    <source>
        <dbReference type="ARBA" id="ARBA00022989"/>
    </source>
</evidence>
<evidence type="ECO:0000313" key="7">
    <source>
        <dbReference type="Proteomes" id="UP000246569"/>
    </source>
</evidence>
<feature type="transmembrane region" description="Helical" evidence="4">
    <location>
        <begin position="168"/>
        <end position="188"/>
    </location>
</feature>
<evidence type="ECO:0000259" key="5">
    <source>
        <dbReference type="PROSITE" id="PS50850"/>
    </source>
</evidence>
<keyword evidence="3 4" id="KW-0472">Membrane</keyword>
<feature type="domain" description="Major facilitator superfamily (MFS) profile" evidence="5">
    <location>
        <begin position="13"/>
        <end position="386"/>
    </location>
</feature>
<dbReference type="InterPro" id="IPR036259">
    <property type="entry name" value="MFS_trans_sf"/>
</dbReference>
<dbReference type="InterPro" id="IPR020846">
    <property type="entry name" value="MFS_dom"/>
</dbReference>
<keyword evidence="1 4" id="KW-0812">Transmembrane</keyword>
<protein>
    <submittedName>
        <fullName evidence="6">Putative MFS family arabinose efflux permease</fullName>
    </submittedName>
</protein>
<feature type="transmembrane region" description="Helical" evidence="4">
    <location>
        <begin position="298"/>
        <end position="319"/>
    </location>
</feature>
<sequence length="394" mass="40687">MSTARLPAEWRYLLAGAAGTAITMGVGRFAYTPLLPLMQHDHGLDAVAGSWLAASHFGGYLAGALLAALWLPARRRAAAFIGGLVASVLSSAGMGLSETFTSWMLLRFVSGLGAAAAMVLGGALVLERLPATQRAFGSGLLYGGMALGIVGSTLAINGLAAGGWHAPAIWLACAAACTPLLWCARPLLEAPPSSVAEARTALEARPLHLGWLLLAYACAGYGYSTSATFLPLIVRGLGVGPQISAWVWLLVGLAALPASFAWGWIAARCGSRRALDFAYLVQAAGVGLPLLLPNATGALLSGALFGASFIAVVALALAIAREAEPTRASRVIGLMTSAYGLTQILGPLVSARLIGPHDNFSWPLVLASASLLLGFALLRLAYRRPPLRLLTESA</sequence>
<accession>A0A317N0F5</accession>
<feature type="transmembrane region" description="Helical" evidence="4">
    <location>
        <begin position="139"/>
        <end position="162"/>
    </location>
</feature>
<proteinExistence type="predicted"/>
<dbReference type="GO" id="GO:0005886">
    <property type="term" value="C:plasma membrane"/>
    <property type="evidence" value="ECO:0007669"/>
    <property type="project" value="TreeGrafter"/>
</dbReference>
<dbReference type="AlphaFoldDB" id="A0A317N0F5"/>
<feature type="transmembrane region" description="Helical" evidence="4">
    <location>
        <begin position="12"/>
        <end position="31"/>
    </location>
</feature>
<feature type="transmembrane region" description="Helical" evidence="4">
    <location>
        <begin position="78"/>
        <end position="96"/>
    </location>
</feature>
<feature type="transmembrane region" description="Helical" evidence="4">
    <location>
        <begin position="245"/>
        <end position="267"/>
    </location>
</feature>
<evidence type="ECO:0000256" key="1">
    <source>
        <dbReference type="ARBA" id="ARBA00022692"/>
    </source>
</evidence>